<accession>A0A7J9K306</accession>
<gene>
    <name evidence="3" type="ORF">Goarm_003381</name>
</gene>
<dbReference type="AlphaFoldDB" id="A0A7J9K306"/>
<sequence>MVVDSSPGLEEDFDFLEGDITRSIVNGVLSIEFSNGPLIPQVLVNGKAQRMEYKALPSICFGCGRYGHTKNLCPHIFGNSNSTREKGETIDPAIGENMSAKVAEAFGSWM</sequence>
<keyword evidence="1" id="KW-0479">Metal-binding</keyword>
<keyword evidence="1" id="KW-0862">Zinc</keyword>
<feature type="domain" description="CCHC-type" evidence="2">
    <location>
        <begin position="60"/>
        <end position="74"/>
    </location>
</feature>
<dbReference type="Proteomes" id="UP000593575">
    <property type="component" value="Unassembled WGS sequence"/>
</dbReference>
<dbReference type="InterPro" id="IPR036875">
    <property type="entry name" value="Znf_CCHC_sf"/>
</dbReference>
<dbReference type="InterPro" id="IPR001878">
    <property type="entry name" value="Znf_CCHC"/>
</dbReference>
<keyword evidence="1" id="KW-0863">Zinc-finger</keyword>
<name>A0A7J9K306_9ROSI</name>
<dbReference type="GO" id="GO:0008270">
    <property type="term" value="F:zinc ion binding"/>
    <property type="evidence" value="ECO:0007669"/>
    <property type="project" value="UniProtKB-KW"/>
</dbReference>
<reference evidence="3 4" key="1">
    <citation type="journal article" date="2019" name="Genome Biol. Evol.">
        <title>Insights into the evolution of the New World diploid cottons (Gossypium, subgenus Houzingenia) based on genome sequencing.</title>
        <authorList>
            <person name="Grover C.E."/>
            <person name="Arick M.A. 2nd"/>
            <person name="Thrash A."/>
            <person name="Conover J.L."/>
            <person name="Sanders W.S."/>
            <person name="Peterson D.G."/>
            <person name="Frelichowski J.E."/>
            <person name="Scheffler J.A."/>
            <person name="Scheffler B.E."/>
            <person name="Wendel J.F."/>
        </authorList>
    </citation>
    <scope>NUCLEOTIDE SEQUENCE [LARGE SCALE GENOMIC DNA]</scope>
    <source>
        <strain evidence="3">6</strain>
        <tissue evidence="3">Leaf</tissue>
    </source>
</reference>
<dbReference type="PROSITE" id="PS50158">
    <property type="entry name" value="ZF_CCHC"/>
    <property type="match status" value="1"/>
</dbReference>
<protein>
    <recommendedName>
        <fullName evidence="2">CCHC-type domain-containing protein</fullName>
    </recommendedName>
</protein>
<dbReference type="SUPFAM" id="SSF57756">
    <property type="entry name" value="Retrovirus zinc finger-like domains"/>
    <property type="match status" value="1"/>
</dbReference>
<evidence type="ECO:0000313" key="4">
    <source>
        <dbReference type="Proteomes" id="UP000593575"/>
    </source>
</evidence>
<dbReference type="EMBL" id="JABFAE010000011">
    <property type="protein sequence ID" value="MBA0840838.1"/>
    <property type="molecule type" value="Genomic_DNA"/>
</dbReference>
<dbReference type="GO" id="GO:0003676">
    <property type="term" value="F:nucleic acid binding"/>
    <property type="evidence" value="ECO:0007669"/>
    <property type="project" value="InterPro"/>
</dbReference>
<keyword evidence="4" id="KW-1185">Reference proteome</keyword>
<evidence type="ECO:0000313" key="3">
    <source>
        <dbReference type="EMBL" id="MBA0840838.1"/>
    </source>
</evidence>
<evidence type="ECO:0000256" key="1">
    <source>
        <dbReference type="PROSITE-ProRule" id="PRU00047"/>
    </source>
</evidence>
<comment type="caution">
    <text evidence="3">The sequence shown here is derived from an EMBL/GenBank/DDBJ whole genome shotgun (WGS) entry which is preliminary data.</text>
</comment>
<evidence type="ECO:0000259" key="2">
    <source>
        <dbReference type="PROSITE" id="PS50158"/>
    </source>
</evidence>
<organism evidence="3 4">
    <name type="scientific">Gossypium armourianum</name>
    <dbReference type="NCBI Taxonomy" id="34283"/>
    <lineage>
        <taxon>Eukaryota</taxon>
        <taxon>Viridiplantae</taxon>
        <taxon>Streptophyta</taxon>
        <taxon>Embryophyta</taxon>
        <taxon>Tracheophyta</taxon>
        <taxon>Spermatophyta</taxon>
        <taxon>Magnoliopsida</taxon>
        <taxon>eudicotyledons</taxon>
        <taxon>Gunneridae</taxon>
        <taxon>Pentapetalae</taxon>
        <taxon>rosids</taxon>
        <taxon>malvids</taxon>
        <taxon>Malvales</taxon>
        <taxon>Malvaceae</taxon>
        <taxon>Malvoideae</taxon>
        <taxon>Gossypium</taxon>
    </lineage>
</organism>
<feature type="non-terminal residue" evidence="3">
    <location>
        <position position="110"/>
    </location>
</feature>
<proteinExistence type="predicted"/>